<name>A0A1H5SR28_9FLAO</name>
<accession>A0A1H5SR28</accession>
<evidence type="ECO:0000313" key="1">
    <source>
        <dbReference type="EMBL" id="SEF52870.1"/>
    </source>
</evidence>
<dbReference type="Proteomes" id="UP000236738">
    <property type="component" value="Unassembled WGS sequence"/>
</dbReference>
<sequence>MKSTIQENETLKSEKTIKDYWQNAVNFEEYLSITAERIHQNPNKNDEHQEYYELGLQRMNRTLKTFKVDETLLSELKNRNFNGKILMISEPWCGDASATVPAVAKFFETAGNEVKIFLRDSDTSLIDQYLTNGGQAIPIVLLLNEDFTVKNVWGPRPKHGTELLKKFKQNPEIYSIDDFHNDLQVYYAKNRGKDIIEEIVNLL</sequence>
<reference evidence="2" key="1">
    <citation type="submission" date="2016-10" db="EMBL/GenBank/DDBJ databases">
        <authorList>
            <person name="Varghese N."/>
            <person name="Submissions S."/>
        </authorList>
    </citation>
    <scope>NUCLEOTIDE SEQUENCE [LARGE SCALE GENOMIC DNA]</scope>
    <source>
        <strain evidence="2">DSM 21580</strain>
    </source>
</reference>
<dbReference type="Pfam" id="PF14595">
    <property type="entry name" value="Thioredoxin_9"/>
    <property type="match status" value="1"/>
</dbReference>
<organism evidence="1 2">
    <name type="scientific">Halpernia humi</name>
    <dbReference type="NCBI Taxonomy" id="493375"/>
    <lineage>
        <taxon>Bacteria</taxon>
        <taxon>Pseudomonadati</taxon>
        <taxon>Bacteroidota</taxon>
        <taxon>Flavobacteriia</taxon>
        <taxon>Flavobacteriales</taxon>
        <taxon>Weeksellaceae</taxon>
        <taxon>Chryseobacterium group</taxon>
        <taxon>Halpernia</taxon>
    </lineage>
</organism>
<gene>
    <name evidence="1" type="ORF">SAMN05421847_0235</name>
</gene>
<dbReference type="SUPFAM" id="SSF52833">
    <property type="entry name" value="Thioredoxin-like"/>
    <property type="match status" value="1"/>
</dbReference>
<protein>
    <submittedName>
        <fullName evidence="1">Thioredoxin</fullName>
    </submittedName>
</protein>
<keyword evidence="2" id="KW-1185">Reference proteome</keyword>
<proteinExistence type="predicted"/>
<dbReference type="Gene3D" id="3.40.30.10">
    <property type="entry name" value="Glutaredoxin"/>
    <property type="match status" value="1"/>
</dbReference>
<dbReference type="InterPro" id="IPR036249">
    <property type="entry name" value="Thioredoxin-like_sf"/>
</dbReference>
<evidence type="ECO:0000313" key="2">
    <source>
        <dbReference type="Proteomes" id="UP000236738"/>
    </source>
</evidence>
<dbReference type="AlphaFoldDB" id="A0A1H5SR28"/>
<dbReference type="EMBL" id="FNUS01000001">
    <property type="protein sequence ID" value="SEF52870.1"/>
    <property type="molecule type" value="Genomic_DNA"/>
</dbReference>